<reference evidence="1" key="1">
    <citation type="submission" date="2018-02" db="EMBL/GenBank/DDBJ databases">
        <title>Rhizophora mucronata_Transcriptome.</title>
        <authorList>
            <person name="Meera S.P."/>
            <person name="Sreeshan A."/>
            <person name="Augustine A."/>
        </authorList>
    </citation>
    <scope>NUCLEOTIDE SEQUENCE</scope>
    <source>
        <tissue evidence="1">Leaf</tissue>
    </source>
</reference>
<dbReference type="EMBL" id="GGEC01088133">
    <property type="protein sequence ID" value="MBX68617.1"/>
    <property type="molecule type" value="Transcribed_RNA"/>
</dbReference>
<accession>A0A2P2QNT9</accession>
<name>A0A2P2QNT9_RHIMU</name>
<sequence>MCFGSSYFQKWRNPLLWPSLSSLTRCLVLPLSDASRKSKPLNCHAIFFRISPPNYFSPPRSPRPVFRLLFVNLCWQVNATPDGPAPT</sequence>
<protein>
    <submittedName>
        <fullName evidence="1">Uncharacterized protein</fullName>
    </submittedName>
</protein>
<organism evidence="1">
    <name type="scientific">Rhizophora mucronata</name>
    <name type="common">Asiatic mangrove</name>
    <dbReference type="NCBI Taxonomy" id="61149"/>
    <lineage>
        <taxon>Eukaryota</taxon>
        <taxon>Viridiplantae</taxon>
        <taxon>Streptophyta</taxon>
        <taxon>Embryophyta</taxon>
        <taxon>Tracheophyta</taxon>
        <taxon>Spermatophyta</taxon>
        <taxon>Magnoliopsida</taxon>
        <taxon>eudicotyledons</taxon>
        <taxon>Gunneridae</taxon>
        <taxon>Pentapetalae</taxon>
        <taxon>rosids</taxon>
        <taxon>fabids</taxon>
        <taxon>Malpighiales</taxon>
        <taxon>Rhizophoraceae</taxon>
        <taxon>Rhizophora</taxon>
    </lineage>
</organism>
<dbReference type="AlphaFoldDB" id="A0A2P2QNT9"/>
<proteinExistence type="predicted"/>
<evidence type="ECO:0000313" key="1">
    <source>
        <dbReference type="EMBL" id="MBX68617.1"/>
    </source>
</evidence>